<evidence type="ECO:0000313" key="1">
    <source>
        <dbReference type="EMBL" id="CAB4548559.1"/>
    </source>
</evidence>
<protein>
    <submittedName>
        <fullName evidence="2">Unannotated protein</fullName>
    </submittedName>
</protein>
<dbReference type="AlphaFoldDB" id="A0A6J6JCU8"/>
<gene>
    <name evidence="1" type="ORF">UFOPK1561_00103</name>
    <name evidence="2" type="ORF">UFOPK2044_00573</name>
    <name evidence="3" type="ORF">UFOPK2165_00418</name>
</gene>
<name>A0A6J6JCU8_9ZZZZ</name>
<dbReference type="EMBL" id="CAEZSZ010000005">
    <property type="protein sequence ID" value="CAB4548559.1"/>
    <property type="molecule type" value="Genomic_DNA"/>
</dbReference>
<proteinExistence type="predicted"/>
<sequence length="143" mass="15247">MLLNGIAAITKTVTVANTEIHGCLVDQSGFRSGSAAFFLEVFGFLPSASRSFLERIRSPISERAAGVAVIEIATARAIAIDPMVPIRPTNSIPVRLSAASAMITVMPAKRTAFPEVPVASAIDSFSATPDFICLRWRLRINSA</sequence>
<accession>A0A6J6JCU8</accession>
<evidence type="ECO:0000313" key="2">
    <source>
        <dbReference type="EMBL" id="CAB4634243.1"/>
    </source>
</evidence>
<dbReference type="EMBL" id="CAEZVO010000068">
    <property type="protein sequence ID" value="CAB4634243.1"/>
    <property type="molecule type" value="Genomic_DNA"/>
</dbReference>
<organism evidence="2">
    <name type="scientific">freshwater metagenome</name>
    <dbReference type="NCBI Taxonomy" id="449393"/>
    <lineage>
        <taxon>unclassified sequences</taxon>
        <taxon>metagenomes</taxon>
        <taxon>ecological metagenomes</taxon>
    </lineage>
</organism>
<reference evidence="2" key="1">
    <citation type="submission" date="2020-05" db="EMBL/GenBank/DDBJ databases">
        <authorList>
            <person name="Chiriac C."/>
            <person name="Salcher M."/>
            <person name="Ghai R."/>
            <person name="Kavagutti S V."/>
        </authorList>
    </citation>
    <scope>NUCLEOTIDE SEQUENCE</scope>
</reference>
<dbReference type="EMBL" id="CAEZWA010000056">
    <property type="protein sequence ID" value="CAB4642230.1"/>
    <property type="molecule type" value="Genomic_DNA"/>
</dbReference>
<evidence type="ECO:0000313" key="3">
    <source>
        <dbReference type="EMBL" id="CAB4642230.1"/>
    </source>
</evidence>